<dbReference type="PANTHER" id="PTHR14167">
    <property type="entry name" value="SH3 DOMAIN-CONTAINING"/>
    <property type="match status" value="1"/>
</dbReference>
<evidence type="ECO:0000256" key="3">
    <source>
        <dbReference type="ARBA" id="ARBA00022737"/>
    </source>
</evidence>
<dbReference type="Gene3D" id="2.30.30.40">
    <property type="entry name" value="SH3 Domains"/>
    <property type="match status" value="3"/>
</dbReference>
<evidence type="ECO:0000256" key="2">
    <source>
        <dbReference type="ARBA" id="ARBA00022443"/>
    </source>
</evidence>
<feature type="compositionally biased region" description="Basic and acidic residues" evidence="6">
    <location>
        <begin position="92"/>
        <end position="106"/>
    </location>
</feature>
<accession>A0A8R2NRU1</accession>
<dbReference type="InterPro" id="IPR036034">
    <property type="entry name" value="PDZ_sf"/>
</dbReference>
<dbReference type="GeneID" id="100167639"/>
<dbReference type="PANTHER" id="PTHR14167:SF116">
    <property type="entry name" value="CAP, ISOFORM AC"/>
    <property type="match status" value="1"/>
</dbReference>
<feature type="compositionally biased region" description="Pro residues" evidence="6">
    <location>
        <begin position="892"/>
        <end position="902"/>
    </location>
</feature>
<evidence type="ECO:0000256" key="6">
    <source>
        <dbReference type="SAM" id="MobiDB-lite"/>
    </source>
</evidence>
<evidence type="ECO:0000256" key="5">
    <source>
        <dbReference type="PROSITE-ProRule" id="PRU00192"/>
    </source>
</evidence>
<dbReference type="InterPro" id="IPR003127">
    <property type="entry name" value="SoHo_dom"/>
</dbReference>
<dbReference type="OrthoDB" id="19092at2759"/>
<dbReference type="PROSITE" id="PS50831">
    <property type="entry name" value="SOHO"/>
    <property type="match status" value="1"/>
</dbReference>
<evidence type="ECO:0000256" key="1">
    <source>
        <dbReference type="ARBA" id="ARBA00004282"/>
    </source>
</evidence>
<proteinExistence type="predicted"/>
<feature type="region of interest" description="Disordered" evidence="6">
    <location>
        <begin position="1213"/>
        <end position="1233"/>
    </location>
</feature>
<dbReference type="CDD" id="cd11780">
    <property type="entry name" value="SH3_Sorbs_3"/>
    <property type="match status" value="1"/>
</dbReference>
<protein>
    <recommendedName>
        <fullName evidence="12">Sorbin and SH3 domain-containing protein 1</fullName>
    </recommendedName>
</protein>
<dbReference type="Pfam" id="PF00018">
    <property type="entry name" value="SH3_1"/>
    <property type="match status" value="1"/>
</dbReference>
<comment type="subcellular location">
    <subcellularLocation>
        <location evidence="1">Cell junction</location>
    </subcellularLocation>
</comment>
<dbReference type="CTD" id="36084"/>
<feature type="compositionally biased region" description="Basic residues" evidence="6">
    <location>
        <begin position="124"/>
        <end position="138"/>
    </location>
</feature>
<evidence type="ECO:0008006" key="12">
    <source>
        <dbReference type="Google" id="ProtNLM"/>
    </source>
</evidence>
<sequence length="1580" mass="180863">MLVETVSDAHVHFHYSVRRFRDVLLANILATQNKNKVNNAGKAAKSGLREGFLIGSINSASVDHLTSNEAQALIRNSGDTLTIGVYRQSKSNIEKNDQKHEAEAKASADISVRPNSTEAETPNKKSKRVRKRRRKKKRADSPEKLNGQNPRTVPDKIIEPTPELTQITECPKIKIIPDNSDSRVDELEWIKQNEAILIADLKTRQQAGLPIQVVVRVEKITPSVPEYCQIIPDFCYLDVIKEETSASDEDPKKETWECSEKIRNKNNFKKLPEDCGSNVEEEKHHELEIISEVNTSEIITSECQLERLESPSLVRESEILRFADIVTTENECVSDLETLEPLKRLLDVYNIDNNECIDREARIVSNKNNLISGNDKDHFTTEYINVNKSPIQHEKIINNSIIVNGNGKKNQFITNTLLDIESYEDLYFQKYPVEIHCKDKKMNHLDIVNTKTQLMNSSASAELSRESIMNKNNEFSKNVFNNHQENTEHDVESSDDSTIKQCKTYDHKQKSSRQNKVSINDKLKQIARLLQDDTDDYEEIQSSQTTSRCVSIGSDADVDTDWVSFTLSDGESSKSLCLSPSQSRSCHAPSTTSKTSEIIDLHKKFLNRTISPNVSPRQDMTPTVDILSYNKSQSQSPSKSYSSEVFDEACRMCGTSDEPLSDAECLVSLRKYRETRSRLLDVIQKEQQLNRSVIDRPSSMPTFMDTLSFPDNHTRELMYAEYMEKVKERENRLQNKVIRITKASRPLSSGTLQSLNDIDAEFVTKARERLDKLGVEADVHIEVKDEYYPKHLVDIVPEEEVCIEEVHMNGVWSPELKHKSLDLENISRKLEKKQPRTELPPVWTPNSSPTPERKSYKPVRFESPTLSRKLTDADTKKVPSKPPVDLPVLSSPLPPPPPPPSLPLKTQGDENVHSTDRRLPRVQSPTVTLLQKAREGQLPKGSAYLNSEEYSMDKENKTRGSTVKRNVETQEIKYASRREYDSLQSDEKKQKKMVEISQKKYEGIGPTTKEGIPIVLRSEIKEPNQPKWYKQMYESLHKFQSDDEGVTVRYKTLSRGPKARKGDGYSSEPEKGYESDFGENRLFQNLDGEYTRNVTMRRSVSPVKCGQDKYKNQPRPIENYEPGHSSIAEKETKQWWDEVMNTFDGDSEHKIPPPQNRSSSKKSNLAQALKESGYDSDSTLIFKRQENQSQCLSPTEQKTAYKVIQSGGEVPFQGLRKTFPERPKDSPHKYAESEVTLQYRRPVRNEIKEEWSEEELANKQAEAMRRIYQEERRRKYLQELQDMSNRRHADNLLPSQKSPIPLNRYDDFVDESPQPPRSRTPEPKLVARALYNFVGQTSRELSFRKGDIIFVRKQIDKNWYEGEHNAMVGLFPFNYVEVIPYDGIRTTPHRPYEGQARAKFNFVAQTNMELSLVKGELVVLTRRVDNNWYEGRIGSKKGIFPISYVTVLVEPGDHPNSSTSESFKPVASPASHSLITSNPPKTQHMYQPDSYSSMPTRSSGTQTKKQTNNMNETLHVDVHSEPMPYRALYNYKPQNSDELELREGDVVFVMEKCDDGWYVGSSKRTGCFGTFPGNYVQRSI</sequence>
<dbReference type="FunFam" id="2.30.30.40:FF:000001">
    <property type="entry name" value="Sorbin and SH3 domain-containing protein 1 isoform 2"/>
    <property type="match status" value="1"/>
</dbReference>
<dbReference type="SUPFAM" id="SSF50156">
    <property type="entry name" value="PDZ domain-like"/>
    <property type="match status" value="1"/>
</dbReference>
<dbReference type="InterPro" id="IPR050384">
    <property type="entry name" value="Endophilin_SH3RF"/>
</dbReference>
<feature type="compositionally biased region" description="Basic and acidic residues" evidence="6">
    <location>
        <begin position="1218"/>
        <end position="1232"/>
    </location>
</feature>
<dbReference type="SMART" id="SM00459">
    <property type="entry name" value="Sorb"/>
    <property type="match status" value="1"/>
</dbReference>
<evidence type="ECO:0000259" key="8">
    <source>
        <dbReference type="PROSITE" id="PS50106"/>
    </source>
</evidence>
<name>A0A8R2NRU1_ACYPI</name>
<dbReference type="InterPro" id="IPR001452">
    <property type="entry name" value="SH3_domain"/>
</dbReference>
<evidence type="ECO:0000313" key="11">
    <source>
        <dbReference type="Proteomes" id="UP000007819"/>
    </source>
</evidence>
<feature type="domain" description="SH3" evidence="7">
    <location>
        <begin position="1391"/>
        <end position="1450"/>
    </location>
</feature>
<dbReference type="InterPro" id="IPR036028">
    <property type="entry name" value="SH3-like_dom_sf"/>
</dbReference>
<dbReference type="Proteomes" id="UP000007819">
    <property type="component" value="Chromosome A2"/>
</dbReference>
<feature type="region of interest" description="Disordered" evidence="6">
    <location>
        <begin position="830"/>
        <end position="917"/>
    </location>
</feature>
<dbReference type="EnsemblMetazoa" id="XM_029490816.1">
    <property type="protein sequence ID" value="XP_029346676.1"/>
    <property type="gene ID" value="LOC100167639"/>
</dbReference>
<keyword evidence="4" id="KW-0965">Cell junction</keyword>
<dbReference type="SUPFAM" id="SSF50044">
    <property type="entry name" value="SH3-domain"/>
    <property type="match status" value="3"/>
</dbReference>
<dbReference type="PROSITE" id="PS50106">
    <property type="entry name" value="PDZ"/>
    <property type="match status" value="1"/>
</dbReference>
<feature type="compositionally biased region" description="Basic and acidic residues" evidence="6">
    <location>
        <begin position="1060"/>
        <end position="1074"/>
    </location>
</feature>
<dbReference type="InterPro" id="IPR001478">
    <property type="entry name" value="PDZ"/>
</dbReference>
<dbReference type="CDD" id="cd11781">
    <property type="entry name" value="SH3_Sorbs_1"/>
    <property type="match status" value="1"/>
</dbReference>
<evidence type="ECO:0000259" key="7">
    <source>
        <dbReference type="PROSITE" id="PS50002"/>
    </source>
</evidence>
<feature type="domain" description="SoHo" evidence="9">
    <location>
        <begin position="995"/>
        <end position="1058"/>
    </location>
</feature>
<feature type="domain" description="PDZ" evidence="8">
    <location>
        <begin position="35"/>
        <end position="89"/>
    </location>
</feature>
<feature type="region of interest" description="Disordered" evidence="6">
    <location>
        <begin position="92"/>
        <end position="156"/>
    </location>
</feature>
<dbReference type="PROSITE" id="PS50002">
    <property type="entry name" value="SH3"/>
    <property type="match status" value="3"/>
</dbReference>
<feature type="compositionally biased region" description="Polar residues" evidence="6">
    <location>
        <begin position="1156"/>
        <end position="1166"/>
    </location>
</feature>
<feature type="region of interest" description="Disordered" evidence="6">
    <location>
        <begin position="1285"/>
        <end position="1322"/>
    </location>
</feature>
<evidence type="ECO:0000256" key="4">
    <source>
        <dbReference type="ARBA" id="ARBA00022949"/>
    </source>
</evidence>
<reference evidence="10" key="2">
    <citation type="submission" date="2022-06" db="UniProtKB">
        <authorList>
            <consortium name="EnsemblMetazoa"/>
        </authorList>
    </citation>
    <scope>IDENTIFICATION</scope>
</reference>
<feature type="domain" description="SH3" evidence="7">
    <location>
        <begin position="1520"/>
        <end position="1580"/>
    </location>
</feature>
<feature type="region of interest" description="Disordered" evidence="6">
    <location>
        <begin position="1100"/>
        <end position="1172"/>
    </location>
</feature>
<evidence type="ECO:0000259" key="9">
    <source>
        <dbReference type="PROSITE" id="PS50831"/>
    </source>
</evidence>
<dbReference type="RefSeq" id="XP_029346676.1">
    <property type="nucleotide sequence ID" value="XM_029490816.1"/>
</dbReference>
<keyword evidence="3" id="KW-0677">Repeat</keyword>
<feature type="domain" description="SH3" evidence="7">
    <location>
        <begin position="1322"/>
        <end position="1381"/>
    </location>
</feature>
<feature type="compositionally biased region" description="Basic and acidic residues" evidence="6">
    <location>
        <begin position="907"/>
        <end position="917"/>
    </location>
</feature>
<evidence type="ECO:0000313" key="10">
    <source>
        <dbReference type="EnsemblMetazoa" id="XP_029346676.1"/>
    </source>
</evidence>
<feature type="region of interest" description="Disordered" evidence="6">
    <location>
        <begin position="1050"/>
        <end position="1080"/>
    </location>
</feature>
<feature type="compositionally biased region" description="Basic and acidic residues" evidence="6">
    <location>
        <begin position="1127"/>
        <end position="1136"/>
    </location>
</feature>
<feature type="region of interest" description="Disordered" evidence="6">
    <location>
        <begin position="1453"/>
        <end position="1505"/>
    </location>
</feature>
<dbReference type="CDD" id="cd11782">
    <property type="entry name" value="SH3_Sorbs_2"/>
    <property type="match status" value="1"/>
</dbReference>
<dbReference type="Pfam" id="PF14604">
    <property type="entry name" value="SH3_9"/>
    <property type="match status" value="1"/>
</dbReference>
<keyword evidence="11" id="KW-1185">Reference proteome</keyword>
<dbReference type="SMART" id="SM00326">
    <property type="entry name" value="SH3"/>
    <property type="match status" value="3"/>
</dbReference>
<feature type="compositionally biased region" description="Polar residues" evidence="6">
    <location>
        <begin position="1470"/>
        <end position="1505"/>
    </location>
</feature>
<dbReference type="GO" id="GO:0070161">
    <property type="term" value="C:anchoring junction"/>
    <property type="evidence" value="ECO:0007669"/>
    <property type="project" value="UniProtKB-SubCell"/>
</dbReference>
<dbReference type="Gene3D" id="2.30.42.10">
    <property type="match status" value="1"/>
</dbReference>
<keyword evidence="2 5" id="KW-0728">SH3 domain</keyword>
<organism evidence="10 11">
    <name type="scientific">Acyrthosiphon pisum</name>
    <name type="common">Pea aphid</name>
    <dbReference type="NCBI Taxonomy" id="7029"/>
    <lineage>
        <taxon>Eukaryota</taxon>
        <taxon>Metazoa</taxon>
        <taxon>Ecdysozoa</taxon>
        <taxon>Arthropoda</taxon>
        <taxon>Hexapoda</taxon>
        <taxon>Insecta</taxon>
        <taxon>Pterygota</taxon>
        <taxon>Neoptera</taxon>
        <taxon>Paraneoptera</taxon>
        <taxon>Hemiptera</taxon>
        <taxon>Sternorrhyncha</taxon>
        <taxon>Aphidomorpha</taxon>
        <taxon>Aphidoidea</taxon>
        <taxon>Aphididae</taxon>
        <taxon>Macrosiphini</taxon>
        <taxon>Acyrthosiphon</taxon>
    </lineage>
</organism>
<dbReference type="Pfam" id="PF07653">
    <property type="entry name" value="SH3_2"/>
    <property type="match status" value="1"/>
</dbReference>
<reference evidence="11" key="1">
    <citation type="submission" date="2010-06" db="EMBL/GenBank/DDBJ databases">
        <authorList>
            <person name="Jiang H."/>
            <person name="Abraham K."/>
            <person name="Ali S."/>
            <person name="Alsbrooks S.L."/>
            <person name="Anim B.N."/>
            <person name="Anosike U.S."/>
            <person name="Attaway T."/>
            <person name="Bandaranaike D.P."/>
            <person name="Battles P.K."/>
            <person name="Bell S.N."/>
            <person name="Bell A.V."/>
            <person name="Beltran B."/>
            <person name="Bickham C."/>
            <person name="Bustamante Y."/>
            <person name="Caleb T."/>
            <person name="Canada A."/>
            <person name="Cardenas V."/>
            <person name="Carter K."/>
            <person name="Chacko J."/>
            <person name="Chandrabose M.N."/>
            <person name="Chavez D."/>
            <person name="Chavez A."/>
            <person name="Chen L."/>
            <person name="Chu H.-S."/>
            <person name="Claassen K.J."/>
            <person name="Cockrell R."/>
            <person name="Collins M."/>
            <person name="Cooper J.A."/>
            <person name="Cree A."/>
            <person name="Curry S.M."/>
            <person name="Da Y."/>
            <person name="Dao M.D."/>
            <person name="Das B."/>
            <person name="Davila M.-L."/>
            <person name="Davy-Carroll L."/>
            <person name="Denson S."/>
            <person name="Dinh H."/>
            <person name="Ebong V.E."/>
            <person name="Edwards J.R."/>
            <person name="Egan A."/>
            <person name="El-Daye J."/>
            <person name="Escobedo L."/>
            <person name="Fernandez S."/>
            <person name="Fernando P.R."/>
            <person name="Flagg N."/>
            <person name="Forbes L.D."/>
            <person name="Fowler R.G."/>
            <person name="Fu Q."/>
            <person name="Gabisi R.A."/>
            <person name="Ganer J."/>
            <person name="Garbino Pronczuk A."/>
            <person name="Garcia R.M."/>
            <person name="Garner T."/>
            <person name="Garrett T.E."/>
            <person name="Gonzalez D.A."/>
            <person name="Hamid H."/>
            <person name="Hawkins E.S."/>
            <person name="Hirani K."/>
            <person name="Hogues M.E."/>
            <person name="Hollins B."/>
            <person name="Hsiao C.-H."/>
            <person name="Jabil R."/>
            <person name="James M.L."/>
            <person name="Jhangiani S.N."/>
            <person name="Johnson B."/>
            <person name="Johnson Q."/>
            <person name="Joshi V."/>
            <person name="Kalu J.B."/>
            <person name="Kam C."/>
            <person name="Kashfia A."/>
            <person name="Keebler J."/>
            <person name="Kisamo H."/>
            <person name="Kovar C.L."/>
            <person name="Lago L.A."/>
            <person name="Lai C.-Y."/>
            <person name="Laidlaw J."/>
            <person name="Lara F."/>
            <person name="Le T.-K."/>
            <person name="Lee S.L."/>
            <person name="Legall F.H."/>
            <person name="Lemon S.J."/>
            <person name="Lewis L.R."/>
            <person name="Li B."/>
            <person name="Liu Y."/>
            <person name="Liu Y.-S."/>
            <person name="Lopez J."/>
            <person name="Lozado R.J."/>
            <person name="Lu J."/>
            <person name="Madu R.C."/>
            <person name="Maheshwari M."/>
            <person name="Maheshwari R."/>
            <person name="Malloy K."/>
            <person name="Martinez E."/>
            <person name="Mathew T."/>
            <person name="Mercado I.C."/>
            <person name="Mercado C."/>
            <person name="Meyer B."/>
            <person name="Montgomery K."/>
            <person name="Morgan M.B."/>
            <person name="Munidasa M."/>
            <person name="Nazareth L.V."/>
            <person name="Nelson J."/>
            <person name="Ng B.M."/>
            <person name="Nguyen N.B."/>
            <person name="Nguyen P.Q."/>
            <person name="Nguyen T."/>
            <person name="Obregon M."/>
            <person name="Okwuonu G.O."/>
            <person name="Onwere C.G."/>
            <person name="Orozco G."/>
            <person name="Parra A."/>
            <person name="Patel S."/>
            <person name="Patil S."/>
            <person name="Perez A."/>
            <person name="Perez Y."/>
            <person name="Pham C."/>
            <person name="Primus E.L."/>
            <person name="Pu L.-L."/>
            <person name="Puazo M."/>
            <person name="Qin X."/>
            <person name="Quiroz J.B."/>
            <person name="Reese J."/>
            <person name="Richards S."/>
            <person name="Rives C.M."/>
            <person name="Robberts R."/>
            <person name="Ruiz S.J."/>
            <person name="Ruiz M.J."/>
            <person name="Santibanez J."/>
            <person name="Schneider B.W."/>
            <person name="Sisson I."/>
            <person name="Smith M."/>
            <person name="Sodergren E."/>
            <person name="Song X.-Z."/>
            <person name="Song B.B."/>
            <person name="Summersgill H."/>
            <person name="Thelus R."/>
            <person name="Thornton R.D."/>
            <person name="Trejos Z.Y."/>
            <person name="Usmani K."/>
            <person name="Vattathil S."/>
            <person name="Villasana D."/>
            <person name="Walker D.L."/>
            <person name="Wang S."/>
            <person name="Wang K."/>
            <person name="White C.S."/>
            <person name="Williams A.C."/>
            <person name="Williamson J."/>
            <person name="Wilson K."/>
            <person name="Woghiren I.O."/>
            <person name="Woodworth J.R."/>
            <person name="Worley K.C."/>
            <person name="Wright R.A."/>
            <person name="Wu W."/>
            <person name="Young L."/>
            <person name="Zhang L."/>
            <person name="Zhang J."/>
            <person name="Zhu Y."/>
            <person name="Muzny D.M."/>
            <person name="Weinstock G."/>
            <person name="Gibbs R.A."/>
        </authorList>
    </citation>
    <scope>NUCLEOTIDE SEQUENCE [LARGE SCALE GENOMIC DNA]</scope>
    <source>
        <strain evidence="11">LSR1</strain>
    </source>
</reference>